<sequence>MSTAQISAPITGDKLYQERAREAFPILVRQAKAGTNIFYSDLAQELGMANPRNLNYVLASIGQTLELLSEKWQEKVPPIQCLVVNKSTGLPGEGVGWFLVKKEDFGSLPLARKKLIVKAELNHIFAYPHWDEVLEVLELKSVEPDFTNEIALASAGFGGGESEAHRVLKEFVARNPKVIGVGDGILAGTTEYSLPSGDRMDVSFSGKSVWIAAEVKSSISSVSDIVRGLFQCVKYQAVMEAVVIAESTVKDVRTLLVLESEFPQALLPLKNLLGIEVVDCVSPK</sequence>
<gene>
    <name evidence="1" type="ORF">HX871_32620</name>
</gene>
<keyword evidence="2" id="KW-1185">Reference proteome</keyword>
<dbReference type="Proteomes" id="UP000572863">
    <property type="component" value="Unassembled WGS sequence"/>
</dbReference>
<proteinExistence type="predicted"/>
<evidence type="ECO:0000313" key="1">
    <source>
        <dbReference type="EMBL" id="NWD99168.1"/>
    </source>
</evidence>
<evidence type="ECO:0000313" key="2">
    <source>
        <dbReference type="Proteomes" id="UP000572863"/>
    </source>
</evidence>
<accession>A0ABX2R8S2</accession>
<reference evidence="1 2" key="1">
    <citation type="submission" date="2020-04" db="EMBL/GenBank/DDBJ databases">
        <title>Molecular characterization of pseudomonads from Agaricus bisporus reveal novel blotch 2 pathogens in Western Europe.</title>
        <authorList>
            <person name="Taparia T."/>
            <person name="Krijger M."/>
            <person name="Haynes E."/>
            <person name="Elpinstone J.G."/>
            <person name="Noble R."/>
            <person name="Van Der Wolf J."/>
        </authorList>
    </citation>
    <scope>NUCLEOTIDE SEQUENCE [LARGE SCALE GENOMIC DNA]</scope>
    <source>
        <strain evidence="1 2">P7774</strain>
    </source>
</reference>
<dbReference type="RefSeq" id="WP_016979865.1">
    <property type="nucleotide sequence ID" value="NZ_JACAQM010000001.1"/>
</dbReference>
<comment type="caution">
    <text evidence="1">The sequence shown here is derived from an EMBL/GenBank/DDBJ whole genome shotgun (WGS) entry which is preliminary data.</text>
</comment>
<dbReference type="EMBL" id="JACARY010000119">
    <property type="protein sequence ID" value="NWD99168.1"/>
    <property type="molecule type" value="Genomic_DNA"/>
</dbReference>
<organism evidence="1 2">
    <name type="scientific">Pseudomonas reactans</name>
    <dbReference type="NCBI Taxonomy" id="117680"/>
    <lineage>
        <taxon>Bacteria</taxon>
        <taxon>Pseudomonadati</taxon>
        <taxon>Pseudomonadota</taxon>
        <taxon>Gammaproteobacteria</taxon>
        <taxon>Pseudomonadales</taxon>
        <taxon>Pseudomonadaceae</taxon>
        <taxon>Pseudomonas</taxon>
    </lineage>
</organism>
<protein>
    <submittedName>
        <fullName evidence="1">Uncharacterized protein</fullName>
    </submittedName>
</protein>
<name>A0ABX2R8S2_9PSED</name>